<evidence type="ECO:0000259" key="3">
    <source>
        <dbReference type="Pfam" id="PF00582"/>
    </source>
</evidence>
<gene>
    <name evidence="4" type="ORF">GCM10010319_26970</name>
</gene>
<evidence type="ECO:0000313" key="4">
    <source>
        <dbReference type="EMBL" id="GAA0348883.1"/>
    </source>
</evidence>
<dbReference type="EMBL" id="BAAABW010000015">
    <property type="protein sequence ID" value="GAA0348883.1"/>
    <property type="molecule type" value="Genomic_DNA"/>
</dbReference>
<feature type="compositionally biased region" description="Low complexity" evidence="2">
    <location>
        <begin position="153"/>
        <end position="172"/>
    </location>
</feature>
<proteinExistence type="inferred from homology"/>
<feature type="domain" description="UspA" evidence="3">
    <location>
        <begin position="6"/>
        <end position="146"/>
    </location>
</feature>
<evidence type="ECO:0000256" key="1">
    <source>
        <dbReference type="ARBA" id="ARBA00008791"/>
    </source>
</evidence>
<keyword evidence="5" id="KW-1185">Reference proteome</keyword>
<dbReference type="PANTHER" id="PTHR31964">
    <property type="entry name" value="ADENINE NUCLEOTIDE ALPHA HYDROLASES-LIKE SUPERFAMILY PROTEIN"/>
    <property type="match status" value="1"/>
</dbReference>
<sequence length="192" mass="20198">MQNSVRRVVVGVDGSAGSIAALRQAAGEARRHHAELRPVLVYSSPQGDYIDMMWPPDPEMARELAHQAHDDLMCACERAGGLPDDVPCDPVVARGQVGPLLVEAAAEDGDLLVVGGGSQSAVHRFLMGSVSRYCLRHAPGPVLVIPPEDSVAPEETAAPAASAGSPDDSTAPRGAWLKRAWSDGPLHSVHHL</sequence>
<name>A0ABN0WWU7_9ACTN</name>
<comment type="similarity">
    <text evidence="1">Belongs to the universal stress protein A family.</text>
</comment>
<accession>A0ABN0WWU7</accession>
<dbReference type="CDD" id="cd00293">
    <property type="entry name" value="USP-like"/>
    <property type="match status" value="1"/>
</dbReference>
<feature type="region of interest" description="Disordered" evidence="2">
    <location>
        <begin position="147"/>
        <end position="173"/>
    </location>
</feature>
<protein>
    <recommendedName>
        <fullName evidence="3">UspA domain-containing protein</fullName>
    </recommendedName>
</protein>
<reference evidence="4 5" key="1">
    <citation type="journal article" date="2019" name="Int. J. Syst. Evol. Microbiol.">
        <title>The Global Catalogue of Microorganisms (GCM) 10K type strain sequencing project: providing services to taxonomists for standard genome sequencing and annotation.</title>
        <authorList>
            <consortium name="The Broad Institute Genomics Platform"/>
            <consortium name="The Broad Institute Genome Sequencing Center for Infectious Disease"/>
            <person name="Wu L."/>
            <person name="Ma J."/>
        </authorList>
    </citation>
    <scope>NUCLEOTIDE SEQUENCE [LARGE SCALE GENOMIC DNA]</scope>
    <source>
        <strain evidence="4 5">JCM 4565</strain>
    </source>
</reference>
<evidence type="ECO:0000256" key="2">
    <source>
        <dbReference type="SAM" id="MobiDB-lite"/>
    </source>
</evidence>
<dbReference type="Pfam" id="PF00582">
    <property type="entry name" value="Usp"/>
    <property type="match status" value="1"/>
</dbReference>
<dbReference type="SUPFAM" id="SSF52402">
    <property type="entry name" value="Adenine nucleotide alpha hydrolases-like"/>
    <property type="match status" value="1"/>
</dbReference>
<dbReference type="Gene3D" id="3.40.50.12370">
    <property type="match status" value="1"/>
</dbReference>
<comment type="caution">
    <text evidence="4">The sequence shown here is derived from an EMBL/GenBank/DDBJ whole genome shotgun (WGS) entry which is preliminary data.</text>
</comment>
<dbReference type="PRINTS" id="PR01438">
    <property type="entry name" value="UNVRSLSTRESS"/>
</dbReference>
<dbReference type="RefSeq" id="WP_344118033.1">
    <property type="nucleotide sequence ID" value="NZ_BAAABW010000015.1"/>
</dbReference>
<dbReference type="InterPro" id="IPR006015">
    <property type="entry name" value="Universal_stress_UspA"/>
</dbReference>
<dbReference type="InterPro" id="IPR006016">
    <property type="entry name" value="UspA"/>
</dbReference>
<organism evidence="4 5">
    <name type="scientific">Streptomyces blastmyceticus</name>
    <dbReference type="NCBI Taxonomy" id="68180"/>
    <lineage>
        <taxon>Bacteria</taxon>
        <taxon>Bacillati</taxon>
        <taxon>Actinomycetota</taxon>
        <taxon>Actinomycetes</taxon>
        <taxon>Kitasatosporales</taxon>
        <taxon>Streptomycetaceae</taxon>
        <taxon>Streptomyces</taxon>
    </lineage>
</organism>
<dbReference type="PANTHER" id="PTHR31964:SF113">
    <property type="entry name" value="USPA DOMAIN-CONTAINING PROTEIN"/>
    <property type="match status" value="1"/>
</dbReference>
<evidence type="ECO:0000313" key="5">
    <source>
        <dbReference type="Proteomes" id="UP001500063"/>
    </source>
</evidence>
<dbReference type="Proteomes" id="UP001500063">
    <property type="component" value="Unassembled WGS sequence"/>
</dbReference>